<accession>A0A1X3DAU9</accession>
<dbReference type="EMBL" id="MTBO01000013">
    <property type="protein sequence ID" value="OSI16872.1"/>
    <property type="molecule type" value="Genomic_DNA"/>
</dbReference>
<sequence length="285" mass="32735">MEISENERGCNHWLLKRGYQVNPHLGKAILLCKLECEYWLENMTVSDIDKALVDIDKIVSYFDDEMQNIQYLKKINEYVIDILPPMLYQNQTKDKSSFPKADEIPLSVKILALRGKIQGLTRNHLLAAAYRRIVQDYYQWETITDVLETAARNADKFGYHISVMYDPAKVFELMADVSALLALASNMDIAARGTMSFSDLKSHFERRSAHEKAVKSGEIRSEQKRKAQAAFLAAKEKKPELSARQFALDNYEAYGYAGYEQLANNLTQNELEKFKMALEKSKLKV</sequence>
<name>A0A1X3DAU9_9NEIS</name>
<protein>
    <submittedName>
        <fullName evidence="1">Uncharacterized protein</fullName>
    </submittedName>
</protein>
<evidence type="ECO:0000313" key="2">
    <source>
        <dbReference type="Proteomes" id="UP000193118"/>
    </source>
</evidence>
<dbReference type="GeneID" id="94580884"/>
<dbReference type="RefSeq" id="WP_143824334.1">
    <property type="nucleotide sequence ID" value="NZ_CAUJPZ010000029.1"/>
</dbReference>
<dbReference type="AlphaFoldDB" id="A0A1X3DAU9"/>
<evidence type="ECO:0000313" key="1">
    <source>
        <dbReference type="EMBL" id="OSI16872.1"/>
    </source>
</evidence>
<gene>
    <name evidence="1" type="ORF">BWD09_06515</name>
</gene>
<proteinExistence type="predicted"/>
<organism evidence="1 2">
    <name type="scientific">Neisseria dentiae</name>
    <dbReference type="NCBI Taxonomy" id="194197"/>
    <lineage>
        <taxon>Bacteria</taxon>
        <taxon>Pseudomonadati</taxon>
        <taxon>Pseudomonadota</taxon>
        <taxon>Betaproteobacteria</taxon>
        <taxon>Neisseriales</taxon>
        <taxon>Neisseriaceae</taxon>
        <taxon>Neisseria</taxon>
    </lineage>
</organism>
<reference evidence="2" key="1">
    <citation type="submission" date="2017-01" db="EMBL/GenBank/DDBJ databases">
        <authorList>
            <person name="Wolfgang W.J."/>
            <person name="Cole J."/>
            <person name="Wroblewski D."/>
            <person name="Mcginnis J."/>
            <person name="Musser K.A."/>
        </authorList>
    </citation>
    <scope>NUCLEOTIDE SEQUENCE [LARGE SCALE GENOMIC DNA]</scope>
    <source>
        <strain evidence="2">DSM 19151</strain>
    </source>
</reference>
<dbReference type="STRING" id="194197.BWD09_06515"/>
<comment type="caution">
    <text evidence="1">The sequence shown here is derived from an EMBL/GenBank/DDBJ whole genome shotgun (WGS) entry which is preliminary data.</text>
</comment>
<keyword evidence="2" id="KW-1185">Reference proteome</keyword>
<dbReference type="Proteomes" id="UP000193118">
    <property type="component" value="Unassembled WGS sequence"/>
</dbReference>